<reference evidence="2" key="2">
    <citation type="submission" date="2018-04" db="EMBL/GenBank/DDBJ databases">
        <title>OnivRS2 (Oryza nivara Reference Sequence Version 2).</title>
        <authorList>
            <person name="Zhang J."/>
            <person name="Kudrna D."/>
            <person name="Lee S."/>
            <person name="Talag J."/>
            <person name="Rajasekar S."/>
            <person name="Welchert J."/>
            <person name="Hsing Y.-I."/>
            <person name="Wing R.A."/>
        </authorList>
    </citation>
    <scope>NUCLEOTIDE SEQUENCE [LARGE SCALE GENOMIC DNA]</scope>
    <source>
        <strain evidence="2">SL10</strain>
    </source>
</reference>
<proteinExistence type="predicted"/>
<protein>
    <submittedName>
        <fullName evidence="2">Uncharacterized protein</fullName>
    </submittedName>
</protein>
<evidence type="ECO:0000256" key="1">
    <source>
        <dbReference type="SAM" id="SignalP"/>
    </source>
</evidence>
<dbReference type="Gramene" id="ONIVA07G25900.1">
    <property type="protein sequence ID" value="ONIVA07G25900.1"/>
    <property type="gene ID" value="ONIVA07G25900"/>
</dbReference>
<evidence type="ECO:0000313" key="3">
    <source>
        <dbReference type="Proteomes" id="UP000006591"/>
    </source>
</evidence>
<dbReference type="HOGENOM" id="CLU_2444591_0_0_1"/>
<sequence>MRRRHAVAPVLLCCLATRSCTARHGAVRELSSDPRGAAVMQTMTDRTWFLVRHKLWKRDYVGCGCSGGDGETMSALDFATGINENRVSSAAVNGGNTTILDYEKYQ</sequence>
<keyword evidence="1" id="KW-0732">Signal</keyword>
<feature type="signal peptide" evidence="1">
    <location>
        <begin position="1"/>
        <end position="22"/>
    </location>
</feature>
<name>A0A0E0I5N3_ORYNI</name>
<feature type="chain" id="PRO_5002362529" evidence="1">
    <location>
        <begin position="23"/>
        <end position="106"/>
    </location>
</feature>
<dbReference type="Proteomes" id="UP000006591">
    <property type="component" value="Chromosome 7"/>
</dbReference>
<reference evidence="2" key="1">
    <citation type="submission" date="2015-04" db="UniProtKB">
        <authorList>
            <consortium name="EnsemblPlants"/>
        </authorList>
    </citation>
    <scope>IDENTIFICATION</scope>
    <source>
        <strain evidence="2">SL10</strain>
    </source>
</reference>
<dbReference type="AlphaFoldDB" id="A0A0E0I5N3"/>
<dbReference type="EnsemblPlants" id="ONIVA07G25900.1">
    <property type="protein sequence ID" value="ONIVA07G25900.1"/>
    <property type="gene ID" value="ONIVA07G25900"/>
</dbReference>
<accession>A0A0E0I5N3</accession>
<keyword evidence="3" id="KW-1185">Reference proteome</keyword>
<evidence type="ECO:0000313" key="2">
    <source>
        <dbReference type="EnsemblPlants" id="ONIVA07G25900.1"/>
    </source>
</evidence>
<organism evidence="2">
    <name type="scientific">Oryza nivara</name>
    <name type="common">Indian wild rice</name>
    <name type="synonym">Oryza sativa f. spontanea</name>
    <dbReference type="NCBI Taxonomy" id="4536"/>
    <lineage>
        <taxon>Eukaryota</taxon>
        <taxon>Viridiplantae</taxon>
        <taxon>Streptophyta</taxon>
        <taxon>Embryophyta</taxon>
        <taxon>Tracheophyta</taxon>
        <taxon>Spermatophyta</taxon>
        <taxon>Magnoliopsida</taxon>
        <taxon>Liliopsida</taxon>
        <taxon>Poales</taxon>
        <taxon>Poaceae</taxon>
        <taxon>BOP clade</taxon>
        <taxon>Oryzoideae</taxon>
        <taxon>Oryzeae</taxon>
        <taxon>Oryzinae</taxon>
        <taxon>Oryza</taxon>
    </lineage>
</organism>